<name>A0A2X4WWA7_LEDLE</name>
<dbReference type="Proteomes" id="UP000249134">
    <property type="component" value="Chromosome 1"/>
</dbReference>
<dbReference type="STRING" id="1348624.GCA_001591545_03160"/>
<organism evidence="9 10">
    <name type="scientific">Lederbergia lenta</name>
    <name type="common">Bacillus lentus</name>
    <dbReference type="NCBI Taxonomy" id="1467"/>
    <lineage>
        <taxon>Bacteria</taxon>
        <taxon>Bacillati</taxon>
        <taxon>Bacillota</taxon>
        <taxon>Bacilli</taxon>
        <taxon>Bacillales</taxon>
        <taxon>Bacillaceae</taxon>
        <taxon>Lederbergia</taxon>
    </lineage>
</organism>
<dbReference type="GO" id="GO:0005886">
    <property type="term" value="C:plasma membrane"/>
    <property type="evidence" value="ECO:0007669"/>
    <property type="project" value="UniProtKB-SubCell"/>
</dbReference>
<dbReference type="RefSeq" id="WP_066144348.1">
    <property type="nucleotide sequence ID" value="NZ_CBCSGM010000004.1"/>
</dbReference>
<evidence type="ECO:0000256" key="7">
    <source>
        <dbReference type="RuleBase" id="RU363032"/>
    </source>
</evidence>
<dbReference type="Pfam" id="PF00528">
    <property type="entry name" value="BPD_transp_1"/>
    <property type="match status" value="1"/>
</dbReference>
<evidence type="ECO:0000259" key="8">
    <source>
        <dbReference type="PROSITE" id="PS50928"/>
    </source>
</evidence>
<dbReference type="InterPro" id="IPR051393">
    <property type="entry name" value="ABC_transporter_permease"/>
</dbReference>
<comment type="similarity">
    <text evidence="7">Belongs to the binding-protein-dependent transport system permease family.</text>
</comment>
<feature type="domain" description="ABC transmembrane type-1" evidence="8">
    <location>
        <begin position="74"/>
        <end position="289"/>
    </location>
</feature>
<dbReference type="PANTHER" id="PTHR30193">
    <property type="entry name" value="ABC TRANSPORTER PERMEASE PROTEIN"/>
    <property type="match status" value="1"/>
</dbReference>
<feature type="transmembrane region" description="Helical" evidence="7">
    <location>
        <begin position="220"/>
        <end position="237"/>
    </location>
</feature>
<feature type="transmembrane region" description="Helical" evidence="7">
    <location>
        <begin position="12"/>
        <end position="38"/>
    </location>
</feature>
<keyword evidence="10" id="KW-1185">Reference proteome</keyword>
<feature type="transmembrane region" description="Helical" evidence="7">
    <location>
        <begin position="162"/>
        <end position="184"/>
    </location>
</feature>
<reference evidence="9 10" key="1">
    <citation type="submission" date="2018-06" db="EMBL/GenBank/DDBJ databases">
        <authorList>
            <consortium name="Pathogen Informatics"/>
            <person name="Doyle S."/>
        </authorList>
    </citation>
    <scope>NUCLEOTIDE SEQUENCE [LARGE SCALE GENOMIC DNA]</scope>
    <source>
        <strain evidence="9 10">NCTC4824</strain>
    </source>
</reference>
<dbReference type="SUPFAM" id="SSF161098">
    <property type="entry name" value="MetI-like"/>
    <property type="match status" value="1"/>
</dbReference>
<evidence type="ECO:0000256" key="1">
    <source>
        <dbReference type="ARBA" id="ARBA00004651"/>
    </source>
</evidence>
<evidence type="ECO:0000313" key="9">
    <source>
        <dbReference type="EMBL" id="SQI62772.1"/>
    </source>
</evidence>
<protein>
    <submittedName>
        <fullName evidence="9">Binding-protein-dependent transporters inner membrane component</fullName>
    </submittedName>
</protein>
<evidence type="ECO:0000313" key="10">
    <source>
        <dbReference type="Proteomes" id="UP000249134"/>
    </source>
</evidence>
<sequence>MNKGIASKTSAFMMVFPFVLCFLLFWAIPVVVGIYASLHNWNLSSGNNGFVGLQNYIDILTPGSLYNEYFIVALKNTLLFVVISVPPLVIIALILALIIDQLPKRLKPLFRTIYFVSYSISVTAVSAIFLWLFNENGGFFNNLLVSSGILKEPISWLSQQPYAWVSVLIATVWWTIGFNMMLFINAIDEVDPSLYEAADLDGANFFAKFFYIILPQIRNVALFIVIMTVIASFNLYGQSKLITAGGPEQSTTSLTMNIQNTVMNMNQLGAGSAMAMLMGFIMLFITAAQYFMGRTKEKGGA</sequence>
<dbReference type="KEGG" id="blen:NCTC4824_03772"/>
<gene>
    <name evidence="9" type="primary">ugpA_20</name>
    <name evidence="9" type="ORF">NCTC4824_03772</name>
</gene>
<dbReference type="InterPro" id="IPR000515">
    <property type="entry name" value="MetI-like"/>
</dbReference>
<dbReference type="PANTHER" id="PTHR30193:SF37">
    <property type="entry name" value="INNER MEMBRANE ABC TRANSPORTER PERMEASE PROTEIN YCJO"/>
    <property type="match status" value="1"/>
</dbReference>
<feature type="transmembrane region" description="Helical" evidence="7">
    <location>
        <begin position="78"/>
        <end position="100"/>
    </location>
</feature>
<evidence type="ECO:0000256" key="6">
    <source>
        <dbReference type="ARBA" id="ARBA00023136"/>
    </source>
</evidence>
<comment type="subcellular location">
    <subcellularLocation>
        <location evidence="1 7">Cell membrane</location>
        <topology evidence="1 7">Multi-pass membrane protein</topology>
    </subcellularLocation>
</comment>
<accession>A0A2X4WWA7</accession>
<dbReference type="AlphaFoldDB" id="A0A2X4WWA7"/>
<dbReference type="GO" id="GO:0055085">
    <property type="term" value="P:transmembrane transport"/>
    <property type="evidence" value="ECO:0007669"/>
    <property type="project" value="InterPro"/>
</dbReference>
<keyword evidence="2 7" id="KW-0813">Transport</keyword>
<evidence type="ECO:0000256" key="5">
    <source>
        <dbReference type="ARBA" id="ARBA00022989"/>
    </source>
</evidence>
<dbReference type="PROSITE" id="PS50928">
    <property type="entry name" value="ABC_TM1"/>
    <property type="match status" value="1"/>
</dbReference>
<keyword evidence="4 7" id="KW-0812">Transmembrane</keyword>
<feature type="transmembrane region" description="Helical" evidence="7">
    <location>
        <begin position="112"/>
        <end position="133"/>
    </location>
</feature>
<keyword evidence="3" id="KW-1003">Cell membrane</keyword>
<keyword evidence="6 7" id="KW-0472">Membrane</keyword>
<dbReference type="CDD" id="cd06261">
    <property type="entry name" value="TM_PBP2"/>
    <property type="match status" value="1"/>
</dbReference>
<evidence type="ECO:0000256" key="3">
    <source>
        <dbReference type="ARBA" id="ARBA00022475"/>
    </source>
</evidence>
<dbReference type="EMBL" id="LS483476">
    <property type="protein sequence ID" value="SQI62772.1"/>
    <property type="molecule type" value="Genomic_DNA"/>
</dbReference>
<dbReference type="InterPro" id="IPR035906">
    <property type="entry name" value="MetI-like_sf"/>
</dbReference>
<evidence type="ECO:0000256" key="2">
    <source>
        <dbReference type="ARBA" id="ARBA00022448"/>
    </source>
</evidence>
<evidence type="ECO:0000256" key="4">
    <source>
        <dbReference type="ARBA" id="ARBA00022692"/>
    </source>
</evidence>
<keyword evidence="5 7" id="KW-1133">Transmembrane helix</keyword>
<proteinExistence type="inferred from homology"/>
<feature type="transmembrane region" description="Helical" evidence="7">
    <location>
        <begin position="273"/>
        <end position="292"/>
    </location>
</feature>
<dbReference type="Gene3D" id="1.10.3720.10">
    <property type="entry name" value="MetI-like"/>
    <property type="match status" value="1"/>
</dbReference>